<protein>
    <submittedName>
        <fullName evidence="1">3295_t:CDS:1</fullName>
    </submittedName>
</protein>
<gene>
    <name evidence="1" type="ORF">ACOLOM_LOCUS2340</name>
</gene>
<dbReference type="Proteomes" id="UP000789525">
    <property type="component" value="Unassembled WGS sequence"/>
</dbReference>
<evidence type="ECO:0000313" key="1">
    <source>
        <dbReference type="EMBL" id="CAG8490020.1"/>
    </source>
</evidence>
<comment type="caution">
    <text evidence="1">The sequence shown here is derived from an EMBL/GenBank/DDBJ whole genome shotgun (WGS) entry which is preliminary data.</text>
</comment>
<keyword evidence="2" id="KW-1185">Reference proteome</keyword>
<proteinExistence type="predicted"/>
<reference evidence="1" key="1">
    <citation type="submission" date="2021-06" db="EMBL/GenBank/DDBJ databases">
        <authorList>
            <person name="Kallberg Y."/>
            <person name="Tangrot J."/>
            <person name="Rosling A."/>
        </authorList>
    </citation>
    <scope>NUCLEOTIDE SEQUENCE</scope>
    <source>
        <strain evidence="1">CL356</strain>
    </source>
</reference>
<organism evidence="1 2">
    <name type="scientific">Acaulospora colombiana</name>
    <dbReference type="NCBI Taxonomy" id="27376"/>
    <lineage>
        <taxon>Eukaryota</taxon>
        <taxon>Fungi</taxon>
        <taxon>Fungi incertae sedis</taxon>
        <taxon>Mucoromycota</taxon>
        <taxon>Glomeromycotina</taxon>
        <taxon>Glomeromycetes</taxon>
        <taxon>Diversisporales</taxon>
        <taxon>Acaulosporaceae</taxon>
        <taxon>Acaulospora</taxon>
    </lineage>
</organism>
<name>A0ACA9KS37_9GLOM</name>
<dbReference type="EMBL" id="CAJVPT010002992">
    <property type="protein sequence ID" value="CAG8490020.1"/>
    <property type="molecule type" value="Genomic_DNA"/>
</dbReference>
<sequence>MSSMNPFLVKLFIRFFWSRQVVPTEQKIFTNSSLLNDKVLERLEKLSVRHATLSQELNIQDVDPDLLSRNSKELSDLETIVAPYQKFKKAQGELEEINVIVRDGADEDLRKLAQEEHIEIIGRIKDLEQSIVTSLLPKDTADEGNAILEVRAGTGGEEAGLFAADMLNMYERYALLRQWKFERLTVLEDSMGAIKEATASISGQGVFGNMRYESGTHRVQRVPATERAGRVHTSTVTVAILPQPTETDINFREADLRIDCYRSSGKGGQHVNTTSSAVRITHIPTGCVVAIQDERSQPKNKAKALQILKARLFDMERAKNHQERSKMRRQQVGTGDRSEKIRTYNYSQNRVTDHRINLTLHELENVLNGESLQTIIDGLRIFHQSEALQNEES</sequence>
<accession>A0ACA9KS37</accession>
<evidence type="ECO:0000313" key="2">
    <source>
        <dbReference type="Proteomes" id="UP000789525"/>
    </source>
</evidence>